<comment type="function">
    <text evidence="10">Splits internally a 1,3-beta-glucan molecule and transfers the newly generated reducing end (the donor) to the non-reducing end of another 1,3-beta-glucan molecule (the acceptor) forming a 1,3-beta linkage, resulting in the elongation of 1,3-beta-glucan chains in the cell wall.</text>
</comment>
<evidence type="ECO:0000256" key="8">
    <source>
        <dbReference type="ARBA" id="ARBA00023180"/>
    </source>
</evidence>
<dbReference type="PANTHER" id="PTHR31468">
    <property type="entry name" value="1,3-BETA-GLUCANOSYLTRANSFERASE GAS1"/>
    <property type="match status" value="1"/>
</dbReference>
<dbReference type="HOGENOM" id="CLU_021855_1_2_1"/>
<dbReference type="GO" id="GO:0098552">
    <property type="term" value="C:side of membrane"/>
    <property type="evidence" value="ECO:0007669"/>
    <property type="project" value="UniProtKB-KW"/>
</dbReference>
<dbReference type="InterPro" id="IPR017853">
    <property type="entry name" value="GH"/>
</dbReference>
<evidence type="ECO:0000256" key="1">
    <source>
        <dbReference type="ARBA" id="ARBA00004196"/>
    </source>
</evidence>
<dbReference type="Gene3D" id="3.20.20.80">
    <property type="entry name" value="Glycosidases"/>
    <property type="match status" value="1"/>
</dbReference>
<keyword evidence="6 10" id="KW-0732">Signal</keyword>
<keyword evidence="5 10" id="KW-0808">Transferase</keyword>
<reference evidence="12" key="2">
    <citation type="submission" date="2014-02" db="EMBL/GenBank/DDBJ databases">
        <title>Complete DNA sequence of /Kuraishia capsulata/ illustrates novel genomic features among budding yeasts (/Saccharomycotina/).</title>
        <authorList>
            <person name="Morales L."/>
            <person name="Noel B."/>
            <person name="Porcel B."/>
            <person name="Marcet-Houben M."/>
            <person name="Hullo M-F."/>
            <person name="Sacerdot C."/>
            <person name="Tekaia F."/>
            <person name="Leh-Louis V."/>
            <person name="Despons L."/>
            <person name="Khanna V."/>
            <person name="Aury J-M."/>
            <person name="Barbe V."/>
            <person name="Couloux A."/>
            <person name="Labadie K."/>
            <person name="Pelletier E."/>
            <person name="Souciet J-L."/>
            <person name="Boekhout T."/>
            <person name="Gabaldon T."/>
            <person name="Wincker P."/>
            <person name="Dujon B."/>
        </authorList>
    </citation>
    <scope>NUCLEOTIDE SEQUENCE</scope>
    <source>
        <strain evidence="12">CBS 1993</strain>
    </source>
</reference>
<keyword evidence="7 10" id="KW-0472">Membrane</keyword>
<dbReference type="Proteomes" id="UP000019384">
    <property type="component" value="Unassembled WGS sequence"/>
</dbReference>
<comment type="subcellular location">
    <subcellularLocation>
        <location evidence="1">Cell envelope</location>
    </subcellularLocation>
    <subcellularLocation>
        <location evidence="10">Cell membrane</location>
        <topology evidence="10">Lipid-anchor</topology>
        <topology evidence="10">GPI-anchor</topology>
    </subcellularLocation>
    <subcellularLocation>
        <location evidence="2">Membrane</location>
        <topology evidence="2">Lipid-anchor</topology>
        <topology evidence="2">GPI-anchor</topology>
    </subcellularLocation>
</comment>
<dbReference type="RefSeq" id="XP_022461757.1">
    <property type="nucleotide sequence ID" value="XM_022602263.1"/>
</dbReference>
<dbReference type="EC" id="2.4.1.-" evidence="10"/>
<dbReference type="EMBL" id="HG793131">
    <property type="protein sequence ID" value="CDK29774.1"/>
    <property type="molecule type" value="Genomic_DNA"/>
</dbReference>
<evidence type="ECO:0000256" key="11">
    <source>
        <dbReference type="SAM" id="MobiDB-lite"/>
    </source>
</evidence>
<feature type="signal peptide" evidence="10">
    <location>
        <begin position="1"/>
        <end position="19"/>
    </location>
</feature>
<dbReference type="GO" id="GO:0016740">
    <property type="term" value="F:transferase activity"/>
    <property type="evidence" value="ECO:0007669"/>
    <property type="project" value="UniProtKB-KW"/>
</dbReference>
<feature type="region of interest" description="Disordered" evidence="11">
    <location>
        <begin position="455"/>
        <end position="479"/>
    </location>
</feature>
<evidence type="ECO:0000256" key="6">
    <source>
        <dbReference type="ARBA" id="ARBA00022729"/>
    </source>
</evidence>
<dbReference type="GO" id="GO:0005886">
    <property type="term" value="C:plasma membrane"/>
    <property type="evidence" value="ECO:0007669"/>
    <property type="project" value="UniProtKB-SubCell"/>
</dbReference>
<dbReference type="SUPFAM" id="SSF51445">
    <property type="entry name" value="(Trans)glycosidases"/>
    <property type="match status" value="1"/>
</dbReference>
<evidence type="ECO:0000256" key="3">
    <source>
        <dbReference type="ARBA" id="ARBA00007528"/>
    </source>
</evidence>
<dbReference type="AlphaFoldDB" id="W6MSS8"/>
<keyword evidence="8" id="KW-0325">Glycoprotein</keyword>
<sequence length="496" mass="53427">MKLLSTAKFLIALLSSANALIPLEIKGNRFIKPAVDAKEAGEVFFIMGVDYQPGGSSDYSSSSNSDVLSDADACYRDAYVLQELGANTVRIYTVNPDVNHDKCMSILNDAGIYVMLDVNSPLGGESLNRADPASTYNSYYLSRVFKVIEAFKNYPNVIGFFSGNEIINDDASAKEDPRYIRALQRDMKQYIAAHADRSIPVGYSAANELDYRGATWQYLQCNIDGDEDDESKSDFFGLNTYEWCSGQSDWASSGYGTLNNTFQDSAIPLLFSEYGCIAVTPRTFDEVTEGLYSGLINTFSGGLVYEYSKESNNYGLVDIDSDGDLQFYTDYDNLKSQFEDVSLPSISEDDVADAEIIKCNAKTVKSYFSSFGANFTLPDQPSEIKDLIKNGVNATNVGKLVDVSEKYGGYEIELASGGDVATESAIATFSGYNTYNSQTGVTLSGTKASSSAAKSTATTSSSSSSSSSKAEGASAGGSAKSTGIMFALSLLLTSLL</sequence>
<dbReference type="Pfam" id="PF03198">
    <property type="entry name" value="Glyco_hydro_72"/>
    <property type="match status" value="1"/>
</dbReference>
<comment type="similarity">
    <text evidence="3 10">Belongs to the glycosyl hydrolase 72 family.</text>
</comment>
<dbReference type="OrthoDB" id="421038at2759"/>
<dbReference type="FunFam" id="3.20.20.80:FF:000032">
    <property type="entry name" value="1,3-beta-glucanosyltransferase"/>
    <property type="match status" value="1"/>
</dbReference>
<evidence type="ECO:0000313" key="12">
    <source>
        <dbReference type="EMBL" id="CDK29774.1"/>
    </source>
</evidence>
<dbReference type="InterPro" id="IPR004886">
    <property type="entry name" value="Glucanosyltransferase"/>
</dbReference>
<keyword evidence="9 10" id="KW-0449">Lipoprotein</keyword>
<evidence type="ECO:0000256" key="2">
    <source>
        <dbReference type="ARBA" id="ARBA00004589"/>
    </source>
</evidence>
<evidence type="ECO:0000256" key="4">
    <source>
        <dbReference type="ARBA" id="ARBA00022622"/>
    </source>
</evidence>
<evidence type="ECO:0000256" key="5">
    <source>
        <dbReference type="ARBA" id="ARBA00022679"/>
    </source>
</evidence>
<dbReference type="GO" id="GO:0071970">
    <property type="term" value="P:fungal-type cell wall (1-&gt;3)-beta-D-glucan biosynthetic process"/>
    <property type="evidence" value="ECO:0007669"/>
    <property type="project" value="TreeGrafter"/>
</dbReference>
<proteinExistence type="inferred from homology"/>
<gene>
    <name evidence="12" type="ORF">KUCA_T00005767001</name>
</gene>
<dbReference type="GO" id="GO:0031505">
    <property type="term" value="P:fungal-type cell wall organization"/>
    <property type="evidence" value="ECO:0007669"/>
    <property type="project" value="TreeGrafter"/>
</dbReference>
<feature type="chain" id="PRO_5005151033" description="1,3-beta-glucanosyltransferase" evidence="10">
    <location>
        <begin position="20"/>
        <end position="496"/>
    </location>
</feature>
<name>W6MSS8_9ASCO</name>
<organism evidence="12 13">
    <name type="scientific">Kuraishia capsulata CBS 1993</name>
    <dbReference type="NCBI Taxonomy" id="1382522"/>
    <lineage>
        <taxon>Eukaryota</taxon>
        <taxon>Fungi</taxon>
        <taxon>Dikarya</taxon>
        <taxon>Ascomycota</taxon>
        <taxon>Saccharomycotina</taxon>
        <taxon>Pichiomycetes</taxon>
        <taxon>Pichiales</taxon>
        <taxon>Pichiaceae</taxon>
        <taxon>Kuraishia</taxon>
    </lineage>
</organism>
<keyword evidence="4 10" id="KW-0336">GPI-anchor</keyword>
<reference evidence="12" key="1">
    <citation type="submission" date="2013-12" db="EMBL/GenBank/DDBJ databases">
        <authorList>
            <person name="Genoscope - CEA"/>
        </authorList>
    </citation>
    <scope>NUCLEOTIDE SEQUENCE</scope>
    <source>
        <strain evidence="12">CBS 1993</strain>
    </source>
</reference>
<protein>
    <recommendedName>
        <fullName evidence="10">1,3-beta-glucanosyltransferase</fullName>
        <ecNumber evidence="10">2.4.1.-</ecNumber>
    </recommendedName>
</protein>
<dbReference type="PANTHER" id="PTHR31468:SF4">
    <property type="entry name" value="1,3-BETA-GLUCANOSYLTRANSFERASE GAS3-RELATED"/>
    <property type="match status" value="1"/>
</dbReference>
<dbReference type="GO" id="GO:0009277">
    <property type="term" value="C:fungal-type cell wall"/>
    <property type="evidence" value="ECO:0007669"/>
    <property type="project" value="EnsemblFungi"/>
</dbReference>
<evidence type="ECO:0000313" key="13">
    <source>
        <dbReference type="Proteomes" id="UP000019384"/>
    </source>
</evidence>
<evidence type="ECO:0000256" key="9">
    <source>
        <dbReference type="ARBA" id="ARBA00023288"/>
    </source>
</evidence>
<accession>W6MSS8</accession>
<keyword evidence="13" id="KW-1185">Reference proteome</keyword>
<dbReference type="GeneID" id="34523145"/>
<evidence type="ECO:0000256" key="10">
    <source>
        <dbReference type="RuleBase" id="RU361209"/>
    </source>
</evidence>
<evidence type="ECO:0000256" key="7">
    <source>
        <dbReference type="ARBA" id="ARBA00023136"/>
    </source>
</evidence>